<dbReference type="EMBL" id="NHZQ01000447">
    <property type="protein sequence ID" value="PSK34225.1"/>
    <property type="molecule type" value="Genomic_DNA"/>
</dbReference>
<evidence type="ECO:0000256" key="3">
    <source>
        <dbReference type="ARBA" id="ARBA00005902"/>
    </source>
</evidence>
<comment type="subcellular location">
    <subcellularLocation>
        <location evidence="2">Cytoplasm</location>
    </subcellularLocation>
    <subcellularLocation>
        <location evidence="1">Nucleus</location>
    </subcellularLocation>
</comment>
<dbReference type="SUPFAM" id="SSF74784">
    <property type="entry name" value="Translin"/>
    <property type="match status" value="1"/>
</dbReference>
<gene>
    <name evidence="7" type="ORF">B9Z65_8551</name>
</gene>
<dbReference type="Pfam" id="PF01997">
    <property type="entry name" value="Translin"/>
    <property type="match status" value="1"/>
</dbReference>
<dbReference type="InterPro" id="IPR036081">
    <property type="entry name" value="Translin_sf"/>
</dbReference>
<evidence type="ECO:0000256" key="4">
    <source>
        <dbReference type="ARBA" id="ARBA00022490"/>
    </source>
</evidence>
<feature type="region of interest" description="Disordered" evidence="6">
    <location>
        <begin position="248"/>
        <end position="270"/>
    </location>
</feature>
<dbReference type="GO" id="GO:0043565">
    <property type="term" value="F:sequence-specific DNA binding"/>
    <property type="evidence" value="ECO:0007669"/>
    <property type="project" value="InterPro"/>
</dbReference>
<evidence type="ECO:0000256" key="5">
    <source>
        <dbReference type="ARBA" id="ARBA00023242"/>
    </source>
</evidence>
<sequence>MEESNSQSPFLPMFENFRKELDEHHDRRERVIKRSRDITAASKKIIFGLQRMRTIGQPLPGNVQKTIKPHEDIITTNYAEVAKDLQGLNNYRYSRNITGGNQEYTEALTFQHYLTHGKLITYEECCQKFDALSKPEGSEREGIKFSLEDYVLGLYDMTGELMRFGITAMATSGELPKVTEHPSLESTSRNDQRTVLSDLRSLRAGLESLEAGRGPFAKDAEKKMDVMRASVEKVERALYGLVVRGAERPKGWMPDLDGGGGGKREVDVES</sequence>
<keyword evidence="4" id="KW-0963">Cytoplasm</keyword>
<name>A0A2P7YE40_9PEZI</name>
<dbReference type="GO" id="GO:0005634">
    <property type="term" value="C:nucleus"/>
    <property type="evidence" value="ECO:0007669"/>
    <property type="project" value="UniProtKB-SubCell"/>
</dbReference>
<dbReference type="InterPro" id="IPR016069">
    <property type="entry name" value="Translin_C"/>
</dbReference>
<dbReference type="GO" id="GO:0005737">
    <property type="term" value="C:cytoplasm"/>
    <property type="evidence" value="ECO:0007669"/>
    <property type="project" value="UniProtKB-SubCell"/>
</dbReference>
<evidence type="ECO:0000256" key="2">
    <source>
        <dbReference type="ARBA" id="ARBA00004496"/>
    </source>
</evidence>
<reference evidence="7 8" key="1">
    <citation type="submission" date="2017-05" db="EMBL/GenBank/DDBJ databases">
        <title>Draft genome sequence of Elsinoe australis.</title>
        <authorList>
            <person name="Cheng Q."/>
        </authorList>
    </citation>
    <scope>NUCLEOTIDE SEQUENCE [LARGE SCALE GENOMIC DNA]</scope>
    <source>
        <strain evidence="7 8">NL1</strain>
    </source>
</reference>
<dbReference type="InterPro" id="IPR002848">
    <property type="entry name" value="Translin_fam"/>
</dbReference>
<dbReference type="Gene3D" id="1.20.58.200">
    <property type="entry name" value="Translin, domain 2"/>
    <property type="match status" value="1"/>
</dbReference>
<dbReference type="Proteomes" id="UP000243723">
    <property type="component" value="Unassembled WGS sequence"/>
</dbReference>
<evidence type="ECO:0000313" key="8">
    <source>
        <dbReference type="Proteomes" id="UP000243723"/>
    </source>
</evidence>
<dbReference type="InterPro" id="IPR016068">
    <property type="entry name" value="Translin_N"/>
</dbReference>
<dbReference type="CDD" id="cd14820">
    <property type="entry name" value="TRAX"/>
    <property type="match status" value="1"/>
</dbReference>
<keyword evidence="5" id="KW-0539">Nucleus</keyword>
<comment type="similarity">
    <text evidence="3">Belongs to the translin family.</text>
</comment>
<dbReference type="Gene3D" id="1.20.58.190">
    <property type="entry name" value="Translin, domain 1"/>
    <property type="match status" value="1"/>
</dbReference>
<proteinExistence type="inferred from homology"/>
<comment type="caution">
    <text evidence="7">The sequence shown here is derived from an EMBL/GenBank/DDBJ whole genome shotgun (WGS) entry which is preliminary data.</text>
</comment>
<dbReference type="STRING" id="40998.A0A2P7YE40"/>
<organism evidence="7 8">
    <name type="scientific">Elsinoe australis</name>
    <dbReference type="NCBI Taxonomy" id="40998"/>
    <lineage>
        <taxon>Eukaryota</taxon>
        <taxon>Fungi</taxon>
        <taxon>Dikarya</taxon>
        <taxon>Ascomycota</taxon>
        <taxon>Pezizomycotina</taxon>
        <taxon>Dothideomycetes</taxon>
        <taxon>Dothideomycetidae</taxon>
        <taxon>Myriangiales</taxon>
        <taxon>Elsinoaceae</taxon>
        <taxon>Elsinoe</taxon>
    </lineage>
</organism>
<dbReference type="PANTHER" id="PTHR10741">
    <property type="entry name" value="TRANSLIN AND TRANSLIN ASSOCIATED PROTEIN X"/>
    <property type="match status" value="1"/>
</dbReference>
<evidence type="ECO:0000256" key="6">
    <source>
        <dbReference type="SAM" id="MobiDB-lite"/>
    </source>
</evidence>
<evidence type="ECO:0000256" key="1">
    <source>
        <dbReference type="ARBA" id="ARBA00004123"/>
    </source>
</evidence>
<protein>
    <submittedName>
        <fullName evidence="7">Translin-associated protein X</fullName>
    </submittedName>
</protein>
<evidence type="ECO:0000313" key="7">
    <source>
        <dbReference type="EMBL" id="PSK34225.1"/>
    </source>
</evidence>
<dbReference type="AlphaFoldDB" id="A0A2P7YE40"/>
<accession>A0A2P7YE40</accession>
<keyword evidence="8" id="KW-1185">Reference proteome</keyword>
<dbReference type="OrthoDB" id="31005at2759"/>